<dbReference type="RefSeq" id="WP_146132853.1">
    <property type="nucleotide sequence ID" value="NZ_PVTI01000002.1"/>
</dbReference>
<accession>A0A2T0UZF4</accession>
<evidence type="ECO:0000313" key="1">
    <source>
        <dbReference type="EMBL" id="PRY63291.1"/>
    </source>
</evidence>
<protein>
    <submittedName>
        <fullName evidence="1">Uncharacterized protein</fullName>
    </submittedName>
</protein>
<dbReference type="OrthoDB" id="5197257at2"/>
<dbReference type="AlphaFoldDB" id="A0A2T0UZF4"/>
<evidence type="ECO:0000313" key="2">
    <source>
        <dbReference type="Proteomes" id="UP000237822"/>
    </source>
</evidence>
<reference evidence="1 2" key="1">
    <citation type="submission" date="2018-03" db="EMBL/GenBank/DDBJ databases">
        <title>Genomic Encyclopedia of Archaeal and Bacterial Type Strains, Phase II (KMG-II): from individual species to whole genera.</title>
        <authorList>
            <person name="Goeker M."/>
        </authorList>
    </citation>
    <scope>NUCLEOTIDE SEQUENCE [LARGE SCALE GENOMIC DNA]</scope>
    <source>
        <strain evidence="1 2">ATCC BAA-1496</strain>
    </source>
</reference>
<dbReference type="EMBL" id="PVTI01000002">
    <property type="protein sequence ID" value="PRY63291.1"/>
    <property type="molecule type" value="Genomic_DNA"/>
</dbReference>
<name>A0A2T0UZF4_9MICO</name>
<dbReference type="Proteomes" id="UP000237822">
    <property type="component" value="Unassembled WGS sequence"/>
</dbReference>
<organism evidence="1 2">
    <name type="scientific">Knoellia remsis</name>
    <dbReference type="NCBI Taxonomy" id="407159"/>
    <lineage>
        <taxon>Bacteria</taxon>
        <taxon>Bacillati</taxon>
        <taxon>Actinomycetota</taxon>
        <taxon>Actinomycetes</taxon>
        <taxon>Micrococcales</taxon>
        <taxon>Intrasporangiaceae</taxon>
        <taxon>Knoellia</taxon>
    </lineage>
</organism>
<sequence>MTTDPGCPPADELNPLVGEPAYPAFAAGWCAGTIRRTTQPASDDVIEEVATMLDAAQVADTLTRSERSATAPRSAP</sequence>
<keyword evidence="2" id="KW-1185">Reference proteome</keyword>
<gene>
    <name evidence="1" type="ORF">BCF74_102124</name>
</gene>
<comment type="caution">
    <text evidence="1">The sequence shown here is derived from an EMBL/GenBank/DDBJ whole genome shotgun (WGS) entry which is preliminary data.</text>
</comment>
<proteinExistence type="predicted"/>